<protein>
    <submittedName>
        <fullName evidence="5">Short-chain dehydrogenase</fullName>
    </submittedName>
</protein>
<proteinExistence type="inferred from homology"/>
<comment type="similarity">
    <text evidence="1 4">Belongs to the short-chain dehydrogenases/reductases (SDR) family.</text>
</comment>
<dbReference type="InterPro" id="IPR036291">
    <property type="entry name" value="NAD(P)-bd_dom_sf"/>
</dbReference>
<reference evidence="5 6" key="1">
    <citation type="submission" date="2017-11" db="EMBL/GenBank/DDBJ databases">
        <title>Streptomyces carmine sp. nov., a novel actinomycete isolated from Sophora alopecuroides in Xinjiang, China.</title>
        <authorList>
            <person name="Wang Y."/>
            <person name="Luo X."/>
            <person name="Wan C."/>
            <person name="Zhang L."/>
        </authorList>
    </citation>
    <scope>NUCLEOTIDE SEQUENCE [LARGE SCALE GENOMIC DNA]</scope>
    <source>
        <strain evidence="5 6">TRM SA0054</strain>
    </source>
</reference>
<dbReference type="Pfam" id="PF00106">
    <property type="entry name" value="adh_short"/>
    <property type="match status" value="1"/>
</dbReference>
<evidence type="ECO:0000256" key="1">
    <source>
        <dbReference type="ARBA" id="ARBA00006484"/>
    </source>
</evidence>
<keyword evidence="2" id="KW-0521">NADP</keyword>
<dbReference type="Proteomes" id="UP000230407">
    <property type="component" value="Unassembled WGS sequence"/>
</dbReference>
<dbReference type="PRINTS" id="PR00080">
    <property type="entry name" value="SDRFAMILY"/>
</dbReference>
<dbReference type="EMBL" id="PGGW01000061">
    <property type="protein sequence ID" value="PJE95830.1"/>
    <property type="molecule type" value="Genomic_DNA"/>
</dbReference>
<evidence type="ECO:0000313" key="5">
    <source>
        <dbReference type="EMBL" id="PJE95830.1"/>
    </source>
</evidence>
<dbReference type="InterPro" id="IPR002347">
    <property type="entry name" value="SDR_fam"/>
</dbReference>
<dbReference type="GO" id="GO:0016491">
    <property type="term" value="F:oxidoreductase activity"/>
    <property type="evidence" value="ECO:0007669"/>
    <property type="project" value="UniProtKB-KW"/>
</dbReference>
<dbReference type="PANTHER" id="PTHR43490">
    <property type="entry name" value="(+)-NEOMENTHOL DEHYDROGENASE"/>
    <property type="match status" value="1"/>
</dbReference>
<gene>
    <name evidence="5" type="ORF">CUT44_21510</name>
</gene>
<accession>A0A2M8LV49</accession>
<sequence length="241" mass="25356">MTTTTTTRTLITGANKGLGFETARRLAAAGHTVYLGSRDAERGRRAAERLGVRTVAVDVTDDASVAAAVKTIEADGGLDVLVNNAGIEIWAPDGEPLGPTETTDEVLRSVFETNVFGTVRVTRAFLPLLRRSASPVVVNVSSSLGSLTESTTPGTPEHDYPGVAYPASKAAVNMITVKYAKAFPGMRINAVNPGYTATDLNQHRGMQPVEEGAEIIVRMARLGPDGPTGGYFDAAVGTLPW</sequence>
<dbReference type="RefSeq" id="WP_100203554.1">
    <property type="nucleotide sequence ID" value="NZ_PGGW01000061.1"/>
</dbReference>
<dbReference type="Gene3D" id="3.40.50.720">
    <property type="entry name" value="NAD(P)-binding Rossmann-like Domain"/>
    <property type="match status" value="1"/>
</dbReference>
<comment type="caution">
    <text evidence="5">The sequence shown here is derived from an EMBL/GenBank/DDBJ whole genome shotgun (WGS) entry which is preliminary data.</text>
</comment>
<organism evidence="5 6">
    <name type="scientific">Streptomyces carminius</name>
    <dbReference type="NCBI Taxonomy" id="2665496"/>
    <lineage>
        <taxon>Bacteria</taxon>
        <taxon>Bacillati</taxon>
        <taxon>Actinomycetota</taxon>
        <taxon>Actinomycetes</taxon>
        <taxon>Kitasatosporales</taxon>
        <taxon>Streptomycetaceae</taxon>
        <taxon>Streptomyces</taxon>
    </lineage>
</organism>
<dbReference type="PANTHER" id="PTHR43490:SF99">
    <property type="entry name" value="SHORT-CHAIN DEHYDROGENASE_REDUCTASE"/>
    <property type="match status" value="1"/>
</dbReference>
<dbReference type="AlphaFoldDB" id="A0A2M8LV49"/>
<name>A0A2M8LV49_9ACTN</name>
<evidence type="ECO:0000256" key="4">
    <source>
        <dbReference type="RuleBase" id="RU000363"/>
    </source>
</evidence>
<dbReference type="SUPFAM" id="SSF51735">
    <property type="entry name" value="NAD(P)-binding Rossmann-fold domains"/>
    <property type="match status" value="1"/>
</dbReference>
<dbReference type="PRINTS" id="PR00081">
    <property type="entry name" value="GDHRDH"/>
</dbReference>
<evidence type="ECO:0000256" key="2">
    <source>
        <dbReference type="ARBA" id="ARBA00022857"/>
    </source>
</evidence>
<evidence type="ECO:0000256" key="3">
    <source>
        <dbReference type="ARBA" id="ARBA00023002"/>
    </source>
</evidence>
<evidence type="ECO:0000313" key="6">
    <source>
        <dbReference type="Proteomes" id="UP000230407"/>
    </source>
</evidence>
<keyword evidence="3" id="KW-0560">Oxidoreductase</keyword>
<keyword evidence="6" id="KW-1185">Reference proteome</keyword>